<evidence type="ECO:0000256" key="1">
    <source>
        <dbReference type="SAM" id="MobiDB-lite"/>
    </source>
</evidence>
<gene>
    <name evidence="4" type="ORF">ABVK50_23990</name>
</gene>
<dbReference type="AlphaFoldDB" id="A0AAU8CQI4"/>
<sequence length="523" mass="56421">MCFRVRLARRHQDETPSLTLTSGLPPRPEKRGENNRLVPAIDDVRVAQGSRPDSCTVLGQAAYPLSVEAGTMRILKKTKQLAGDLANDRSGNFAVLTGVIASMLMLSVGYGVNVAQSYQLKSSLRNALDSAVTSTARDLTTGAIEEEDARKVVEAFLHANGDAKFATTDQFVLDKLVIDRTAKTIEATAYANVNLAFPLFSTKDPRVSISSAAVYSDRAIEVAMMLDVTGSMEGQKIKDLKTAAENAVDAFLAGQDPKKPRVRVAIVPYANSVNAGSLASTSVFVERKASDRKQAPGSDDPIAVSGGSRPDNCATERKGAEQYTDAGPDVAMVNRDLLLTEFSERTRTRACPSAALAPLTANADALKSTIKSFVAEGGTAGHIGIQWAWYLLSERWSGVLEKSAQPAKFDPKKVAKYAILMTDGEFNLSYFDVNESSKVYNDAGKEPTRTAAKKLCAAMRAQKIEIFSVGFKLENSYAKDVMKDCATPDSGSVKHYYQTSTGAELDAAFKEIARNIERLALTK</sequence>
<dbReference type="InterPro" id="IPR002035">
    <property type="entry name" value="VWF_A"/>
</dbReference>
<organism evidence="4">
    <name type="scientific">Mesorhizobium sp. WSM2240</name>
    <dbReference type="NCBI Taxonomy" id="3228851"/>
    <lineage>
        <taxon>Bacteria</taxon>
        <taxon>Pseudomonadati</taxon>
        <taxon>Pseudomonadota</taxon>
        <taxon>Alphaproteobacteria</taxon>
        <taxon>Hyphomicrobiales</taxon>
        <taxon>Phyllobacteriaceae</taxon>
        <taxon>Mesorhizobium</taxon>
    </lineage>
</organism>
<feature type="domain" description="VWFA" evidence="3">
    <location>
        <begin position="221"/>
        <end position="512"/>
    </location>
</feature>
<evidence type="ECO:0000256" key="2">
    <source>
        <dbReference type="SAM" id="Phobius"/>
    </source>
</evidence>
<dbReference type="EMBL" id="CP159253">
    <property type="protein sequence ID" value="XCG48265.1"/>
    <property type="molecule type" value="Genomic_DNA"/>
</dbReference>
<evidence type="ECO:0000259" key="3">
    <source>
        <dbReference type="PROSITE" id="PS50234"/>
    </source>
</evidence>
<proteinExistence type="predicted"/>
<keyword evidence="2" id="KW-1133">Transmembrane helix</keyword>
<feature type="transmembrane region" description="Helical" evidence="2">
    <location>
        <begin position="93"/>
        <end position="112"/>
    </location>
</feature>
<dbReference type="CDD" id="cd00198">
    <property type="entry name" value="vWFA"/>
    <property type="match status" value="1"/>
</dbReference>
<dbReference type="SUPFAM" id="SSF53300">
    <property type="entry name" value="vWA-like"/>
    <property type="match status" value="1"/>
</dbReference>
<dbReference type="PROSITE" id="PS50234">
    <property type="entry name" value="VWFA"/>
    <property type="match status" value="1"/>
</dbReference>
<feature type="region of interest" description="Disordered" evidence="1">
    <location>
        <begin position="288"/>
        <end position="321"/>
    </location>
</feature>
<name>A0AAU8CQI4_9HYPH</name>
<accession>A0AAU8CQI4</accession>
<protein>
    <submittedName>
        <fullName evidence="4">TadE/TadG family type IV pilus assembly protein</fullName>
    </submittedName>
</protein>
<reference evidence="4" key="1">
    <citation type="submission" date="2024-06" db="EMBL/GenBank/DDBJ databases">
        <title>Mesorhizobium karijinii sp. nov., a symbiont of the iconic Swainsona formosa from arid Australia.</title>
        <authorList>
            <person name="Hill Y.J."/>
            <person name="Watkin E.L.J."/>
            <person name="O'Hara G.W."/>
            <person name="Terpolilli J."/>
            <person name="Tye M.L."/>
            <person name="Kohlmeier M.G."/>
        </authorList>
    </citation>
    <scope>NUCLEOTIDE SEQUENCE</scope>
    <source>
        <strain evidence="4">WSM2240</strain>
    </source>
</reference>
<feature type="region of interest" description="Disordered" evidence="1">
    <location>
        <begin position="14"/>
        <end position="36"/>
    </location>
</feature>
<keyword evidence="2" id="KW-0472">Membrane</keyword>
<keyword evidence="2" id="KW-0812">Transmembrane</keyword>
<dbReference type="InterPro" id="IPR036465">
    <property type="entry name" value="vWFA_dom_sf"/>
</dbReference>
<evidence type="ECO:0000313" key="4">
    <source>
        <dbReference type="EMBL" id="XCG48265.1"/>
    </source>
</evidence>
<dbReference type="Gene3D" id="3.40.50.410">
    <property type="entry name" value="von Willebrand factor, type A domain"/>
    <property type="match status" value="2"/>
</dbReference>